<accession>A0ACC6Q3J4</accession>
<reference evidence="1" key="1">
    <citation type="submission" date="2024-03" db="EMBL/GenBank/DDBJ databases">
        <title>Novel Streptomyces species of biotechnological and ecological value are a feature of Machair soil.</title>
        <authorList>
            <person name="Prole J.R."/>
            <person name="Goodfellow M."/>
            <person name="Allenby N."/>
            <person name="Ward A.C."/>
        </authorList>
    </citation>
    <scope>NUCLEOTIDE SEQUENCE</scope>
    <source>
        <strain evidence="1">MS2.AVA.5</strain>
    </source>
</reference>
<evidence type="ECO:0000313" key="2">
    <source>
        <dbReference type="Proteomes" id="UP001377168"/>
    </source>
</evidence>
<comment type="caution">
    <text evidence="1">The sequence shown here is derived from an EMBL/GenBank/DDBJ whole genome shotgun (WGS) entry which is preliminary data.</text>
</comment>
<dbReference type="Proteomes" id="UP001377168">
    <property type="component" value="Unassembled WGS sequence"/>
</dbReference>
<protein>
    <submittedName>
        <fullName evidence="1">STAS domain-containing protein</fullName>
    </submittedName>
</protein>
<sequence>MDHQSTQSSAADAPDLPRVTLLSDAADPVRVISAAGAFDLGSLQQLQDVLAEPAGDAAVRTVLDLSRVTFGDSSLLNLLLSTHSEQNLVLAGPLSPPVHRLFEVTGTDTIFAIAPDLDAARSA</sequence>
<dbReference type="EMBL" id="JBBKAJ010000022">
    <property type="protein sequence ID" value="MEJ8638194.1"/>
    <property type="molecule type" value="Genomic_DNA"/>
</dbReference>
<organism evidence="1 2">
    <name type="scientific">Streptomyces achmelvichensis</name>
    <dbReference type="NCBI Taxonomy" id="3134111"/>
    <lineage>
        <taxon>Bacteria</taxon>
        <taxon>Bacillati</taxon>
        <taxon>Actinomycetota</taxon>
        <taxon>Actinomycetes</taxon>
        <taxon>Kitasatosporales</taxon>
        <taxon>Streptomycetaceae</taxon>
        <taxon>Streptomyces</taxon>
    </lineage>
</organism>
<proteinExistence type="predicted"/>
<evidence type="ECO:0000313" key="1">
    <source>
        <dbReference type="EMBL" id="MEJ8638194.1"/>
    </source>
</evidence>
<keyword evidence="2" id="KW-1185">Reference proteome</keyword>
<gene>
    <name evidence="1" type="ORF">WKI67_33050</name>
</gene>
<name>A0ACC6Q3J4_9ACTN</name>